<organism evidence="1">
    <name type="scientific">Culex pipiens</name>
    <name type="common">House mosquito</name>
    <dbReference type="NCBI Taxonomy" id="7175"/>
    <lineage>
        <taxon>Eukaryota</taxon>
        <taxon>Metazoa</taxon>
        <taxon>Ecdysozoa</taxon>
        <taxon>Arthropoda</taxon>
        <taxon>Hexapoda</taxon>
        <taxon>Insecta</taxon>
        <taxon>Pterygota</taxon>
        <taxon>Neoptera</taxon>
        <taxon>Endopterygota</taxon>
        <taxon>Diptera</taxon>
        <taxon>Nematocera</taxon>
        <taxon>Culicoidea</taxon>
        <taxon>Culicidae</taxon>
        <taxon>Culicinae</taxon>
        <taxon>Culicini</taxon>
        <taxon>Culex</taxon>
        <taxon>Culex</taxon>
    </lineage>
</organism>
<dbReference type="EMBL" id="HBUE01278113">
    <property type="protein sequence ID" value="CAG6567447.1"/>
    <property type="molecule type" value="Transcribed_RNA"/>
</dbReference>
<reference evidence="1" key="1">
    <citation type="submission" date="2021-05" db="EMBL/GenBank/DDBJ databases">
        <authorList>
            <person name="Alioto T."/>
            <person name="Alioto T."/>
            <person name="Gomez Garrido J."/>
        </authorList>
    </citation>
    <scope>NUCLEOTIDE SEQUENCE</scope>
</reference>
<dbReference type="EMBL" id="HBUE01172655">
    <property type="protein sequence ID" value="CAG6515947.1"/>
    <property type="molecule type" value="Transcribed_RNA"/>
</dbReference>
<accession>A0A8D8JD29</accession>
<proteinExistence type="predicted"/>
<protein>
    <submittedName>
        <fullName evidence="1">(northern house mosquito) hypothetical protein</fullName>
    </submittedName>
</protein>
<sequence>MLNCVLLLDKNSYREFRAQKEAYCFKLVQKIIMISIALNKRKSNKPEEILKNKCLNYLFASAFTQQYYKYLPKRVLRTKQEKSKENATYPNKMFVATLTTRSEHSLNSTIIIKKKKLVLNTTFFVELL</sequence>
<name>A0A8D8JD29_CULPI</name>
<dbReference type="AlphaFoldDB" id="A0A8D8JD29"/>
<evidence type="ECO:0000313" key="1">
    <source>
        <dbReference type="EMBL" id="CAG6567447.1"/>
    </source>
</evidence>